<dbReference type="Pfam" id="PF07715">
    <property type="entry name" value="Plug"/>
    <property type="match status" value="1"/>
</dbReference>
<dbReference type="AlphaFoldDB" id="A0A841LH67"/>
<dbReference type="PANTHER" id="PTHR30069:SF29">
    <property type="entry name" value="HEMOGLOBIN AND HEMOGLOBIN-HAPTOGLOBIN-BINDING PROTEIN 1-RELATED"/>
    <property type="match status" value="1"/>
</dbReference>
<feature type="domain" description="TonB-dependent receptor-like beta-barrel" evidence="12">
    <location>
        <begin position="297"/>
        <end position="696"/>
    </location>
</feature>
<dbReference type="PROSITE" id="PS52016">
    <property type="entry name" value="TONB_DEPENDENT_REC_3"/>
    <property type="match status" value="1"/>
</dbReference>
<name>A0A841LH67_9SPHN</name>
<feature type="domain" description="TonB-dependent receptor plug" evidence="13">
    <location>
        <begin position="91"/>
        <end position="189"/>
    </location>
</feature>
<keyword evidence="3 10" id="KW-1134">Transmembrane beta strand</keyword>
<dbReference type="Gene3D" id="2.170.130.10">
    <property type="entry name" value="TonB-dependent receptor, plug domain"/>
    <property type="match status" value="1"/>
</dbReference>
<reference evidence="14 15" key="1">
    <citation type="submission" date="2020-08" db="EMBL/GenBank/DDBJ databases">
        <title>Genomic Encyclopedia of Type Strains, Phase IV (KMG-IV): sequencing the most valuable type-strain genomes for metagenomic binning, comparative biology and taxonomic classification.</title>
        <authorList>
            <person name="Goeker M."/>
        </authorList>
    </citation>
    <scope>NUCLEOTIDE SEQUENCE [LARGE SCALE GENOMIC DNA]</scope>
    <source>
        <strain evidence="14 15">DSM 102189</strain>
    </source>
</reference>
<evidence type="ECO:0000259" key="13">
    <source>
        <dbReference type="Pfam" id="PF07715"/>
    </source>
</evidence>
<organism evidence="14 15">
    <name type="scientific">Polymorphobacter multimanifer</name>
    <dbReference type="NCBI Taxonomy" id="1070431"/>
    <lineage>
        <taxon>Bacteria</taxon>
        <taxon>Pseudomonadati</taxon>
        <taxon>Pseudomonadota</taxon>
        <taxon>Alphaproteobacteria</taxon>
        <taxon>Sphingomonadales</taxon>
        <taxon>Sphingosinicellaceae</taxon>
        <taxon>Polymorphobacter</taxon>
    </lineage>
</organism>
<dbReference type="SUPFAM" id="SSF56935">
    <property type="entry name" value="Porins"/>
    <property type="match status" value="1"/>
</dbReference>
<evidence type="ECO:0000256" key="9">
    <source>
        <dbReference type="ARBA" id="ARBA00023237"/>
    </source>
</evidence>
<evidence type="ECO:0000256" key="2">
    <source>
        <dbReference type="ARBA" id="ARBA00022448"/>
    </source>
</evidence>
<dbReference type="InterPro" id="IPR012910">
    <property type="entry name" value="Plug_dom"/>
</dbReference>
<sequence length="722" mass="79495">MSPSFAWKIPLRHSSISRHISSVDGGDAKRGNDMRRPSTRHGLAALALAMLPTPIFAQAVEEPPADDKTFGLGQIIIVTGQRPEGVDIGGSTVNSEAIYTFNRNSLDEAANLIPGVSSSNTGGSRNERLIFVRGFDRFQVPLSIDGIRVYLPADNRLDYGRFLTPDIAEIQVAKGYASVLDGPGAMGGAVNLVTRKPTKAIEAEARGTISGDRGVDYAGYNVFGLLGTRQDKFYVQGSFTRNFQDHWDLVGGFMPTANEDGGAREFTRTSDERINLKAGFTPNATDEYAISYTRQKGEKNAPIETTVPLPVQRYWSWPYWNIDSIYFLSTTALGDRATLKTRAYRNTFDNLLRSFDSRAQNTQTLPRAFNSYYEDEAYGGSAQLDVELTPADTFRVAAHYRRDRHVEYQQVFPSGFTEPDQVNEEDTWSIAAENTLVLSPALTFITGVSYDWRDLKRAEEYGTPPGGGASRVFSYPIRNADAVNGQGQLVWTPNDATRLHASISSRARFPTIFERFSSRFGGATSNADLKAERATNYEIGGARTFGPVRAEGALFYSRLDDVIVAFPLIFNGQAVTQSRNLGKGEYYGGEIALSAAIGGTLNVGANYTYTKRDLNDPSNAAFQPTGVPTHKGFAYADWSPIDRLHIVPNVDIASDRWVTNTAGTRFFRTGSYVQANLRVDFEVMNGIEIGVGGRNLFDDNYQLADGFPEAGRSFFASVRARY</sequence>
<dbReference type="Proteomes" id="UP000538147">
    <property type="component" value="Unassembled WGS sequence"/>
</dbReference>
<keyword evidence="15" id="KW-1185">Reference proteome</keyword>
<keyword evidence="4 10" id="KW-0812">Transmembrane</keyword>
<dbReference type="GO" id="GO:0015344">
    <property type="term" value="F:siderophore uptake transmembrane transporter activity"/>
    <property type="evidence" value="ECO:0007669"/>
    <property type="project" value="TreeGrafter"/>
</dbReference>
<evidence type="ECO:0000256" key="8">
    <source>
        <dbReference type="ARBA" id="ARBA00023170"/>
    </source>
</evidence>
<dbReference type="InterPro" id="IPR037066">
    <property type="entry name" value="Plug_dom_sf"/>
</dbReference>
<keyword evidence="2 10" id="KW-0813">Transport</keyword>
<dbReference type="PANTHER" id="PTHR30069">
    <property type="entry name" value="TONB-DEPENDENT OUTER MEMBRANE RECEPTOR"/>
    <property type="match status" value="1"/>
</dbReference>
<evidence type="ECO:0000256" key="7">
    <source>
        <dbReference type="ARBA" id="ARBA00023136"/>
    </source>
</evidence>
<proteinExistence type="inferred from homology"/>
<comment type="similarity">
    <text evidence="10 11">Belongs to the TonB-dependent receptor family.</text>
</comment>
<evidence type="ECO:0000256" key="10">
    <source>
        <dbReference type="PROSITE-ProRule" id="PRU01360"/>
    </source>
</evidence>
<evidence type="ECO:0000256" key="5">
    <source>
        <dbReference type="ARBA" id="ARBA00022729"/>
    </source>
</evidence>
<dbReference type="Gene3D" id="2.40.170.20">
    <property type="entry name" value="TonB-dependent receptor, beta-barrel domain"/>
    <property type="match status" value="1"/>
</dbReference>
<evidence type="ECO:0000256" key="6">
    <source>
        <dbReference type="ARBA" id="ARBA00023077"/>
    </source>
</evidence>
<protein>
    <submittedName>
        <fullName evidence="14">Iron complex outermembrane receptor protein</fullName>
    </submittedName>
</protein>
<dbReference type="CDD" id="cd01347">
    <property type="entry name" value="ligand_gated_channel"/>
    <property type="match status" value="1"/>
</dbReference>
<keyword evidence="5" id="KW-0732">Signal</keyword>
<dbReference type="GO" id="GO:0044718">
    <property type="term" value="P:siderophore transmembrane transport"/>
    <property type="evidence" value="ECO:0007669"/>
    <property type="project" value="TreeGrafter"/>
</dbReference>
<evidence type="ECO:0000256" key="1">
    <source>
        <dbReference type="ARBA" id="ARBA00004571"/>
    </source>
</evidence>
<evidence type="ECO:0000313" key="15">
    <source>
        <dbReference type="Proteomes" id="UP000538147"/>
    </source>
</evidence>
<dbReference type="InterPro" id="IPR039426">
    <property type="entry name" value="TonB-dep_rcpt-like"/>
</dbReference>
<comment type="subcellular location">
    <subcellularLocation>
        <location evidence="1 10">Cell outer membrane</location>
        <topology evidence="1 10">Multi-pass membrane protein</topology>
    </subcellularLocation>
</comment>
<dbReference type="Pfam" id="PF00593">
    <property type="entry name" value="TonB_dep_Rec_b-barrel"/>
    <property type="match status" value="1"/>
</dbReference>
<keyword evidence="9 10" id="KW-0998">Cell outer membrane</keyword>
<dbReference type="EMBL" id="JACIIV010000033">
    <property type="protein sequence ID" value="MBB6229145.1"/>
    <property type="molecule type" value="Genomic_DNA"/>
</dbReference>
<dbReference type="GO" id="GO:0009279">
    <property type="term" value="C:cell outer membrane"/>
    <property type="evidence" value="ECO:0007669"/>
    <property type="project" value="UniProtKB-SubCell"/>
</dbReference>
<accession>A0A841LH67</accession>
<dbReference type="InterPro" id="IPR036942">
    <property type="entry name" value="Beta-barrel_TonB_sf"/>
</dbReference>
<dbReference type="InterPro" id="IPR000531">
    <property type="entry name" value="Beta-barrel_TonB"/>
</dbReference>
<keyword evidence="6 11" id="KW-0798">TonB box</keyword>
<keyword evidence="8 14" id="KW-0675">Receptor</keyword>
<evidence type="ECO:0000256" key="3">
    <source>
        <dbReference type="ARBA" id="ARBA00022452"/>
    </source>
</evidence>
<evidence type="ECO:0000313" key="14">
    <source>
        <dbReference type="EMBL" id="MBB6229145.1"/>
    </source>
</evidence>
<evidence type="ECO:0000259" key="12">
    <source>
        <dbReference type="Pfam" id="PF00593"/>
    </source>
</evidence>
<comment type="caution">
    <text evidence="14">The sequence shown here is derived from an EMBL/GenBank/DDBJ whole genome shotgun (WGS) entry which is preliminary data.</text>
</comment>
<evidence type="ECO:0000256" key="11">
    <source>
        <dbReference type="RuleBase" id="RU003357"/>
    </source>
</evidence>
<keyword evidence="7 10" id="KW-0472">Membrane</keyword>
<evidence type="ECO:0000256" key="4">
    <source>
        <dbReference type="ARBA" id="ARBA00022692"/>
    </source>
</evidence>
<gene>
    <name evidence="14" type="ORF">FHS79_003346</name>
</gene>